<evidence type="ECO:0000313" key="1">
    <source>
        <dbReference type="EMBL" id="SFV55870.1"/>
    </source>
</evidence>
<reference evidence="1" key="1">
    <citation type="submission" date="2016-10" db="EMBL/GenBank/DDBJ databases">
        <authorList>
            <person name="de Groot N.N."/>
        </authorList>
    </citation>
    <scope>NUCLEOTIDE SEQUENCE</scope>
</reference>
<organism evidence="1">
    <name type="scientific">hydrothermal vent metagenome</name>
    <dbReference type="NCBI Taxonomy" id="652676"/>
    <lineage>
        <taxon>unclassified sequences</taxon>
        <taxon>metagenomes</taxon>
        <taxon>ecological metagenomes</taxon>
    </lineage>
</organism>
<dbReference type="PROSITE" id="PS51257">
    <property type="entry name" value="PROKAR_LIPOPROTEIN"/>
    <property type="match status" value="1"/>
</dbReference>
<protein>
    <recommendedName>
        <fullName evidence="2">Lipoprotein</fullName>
    </recommendedName>
</protein>
<evidence type="ECO:0008006" key="2">
    <source>
        <dbReference type="Google" id="ProtNLM"/>
    </source>
</evidence>
<name>A0A1W1BQN1_9ZZZZ</name>
<dbReference type="EMBL" id="FPHE01000065">
    <property type="protein sequence ID" value="SFV55870.1"/>
    <property type="molecule type" value="Genomic_DNA"/>
</dbReference>
<sequence>MKKLNLLALLVLVGLFQGCVGGEPTPQDKSSLQTKTAKFFGASSDSITINNIESGLIMTGYKANYQGTLYNCVKHNMYGYVNCKKPGY</sequence>
<proteinExistence type="predicted"/>
<gene>
    <name evidence="1" type="ORF">MNB_SV-12-602</name>
</gene>
<accession>A0A1W1BQN1</accession>
<dbReference type="AlphaFoldDB" id="A0A1W1BQN1"/>